<name>A0A9P3AJG9_PSEA0</name>
<protein>
    <submittedName>
        <fullName evidence="1">Uncharacterized protein</fullName>
    </submittedName>
</protein>
<organism evidence="1 2">
    <name type="scientific">Pseudomonas amygdali pv. eriobotryae</name>
    <dbReference type="NCBI Taxonomy" id="129137"/>
    <lineage>
        <taxon>Bacteria</taxon>
        <taxon>Pseudomonadati</taxon>
        <taxon>Pseudomonadota</taxon>
        <taxon>Gammaproteobacteria</taxon>
        <taxon>Pseudomonadales</taxon>
        <taxon>Pseudomonadaceae</taxon>
        <taxon>Pseudomonas</taxon>
        <taxon>Pseudomonas amygdali</taxon>
    </lineage>
</organism>
<accession>A0A9P3AJG9</accession>
<dbReference type="Proteomes" id="UP000630864">
    <property type="component" value="Unassembled WGS sequence"/>
</dbReference>
<comment type="caution">
    <text evidence="1">The sequence shown here is derived from an EMBL/GenBank/DDBJ whole genome shotgun (WGS) entry which is preliminary data.</text>
</comment>
<evidence type="ECO:0000313" key="1">
    <source>
        <dbReference type="EMBL" id="GFZ62890.1"/>
    </source>
</evidence>
<evidence type="ECO:0000313" key="2">
    <source>
        <dbReference type="Proteomes" id="UP000630864"/>
    </source>
</evidence>
<sequence length="66" mass="7591">MKQCVFWYGMLLSSDLESFLSDLRASELREMVRLMAYLVIGLKFAHLDKHTDVPWPYPGAIATSIQ</sequence>
<reference evidence="1" key="1">
    <citation type="submission" date="2020-09" db="EMBL/GenBank/DDBJ databases">
        <title>Pseudomonas syringae pv. eriobotryae genome sequence causing loquat canker disease.</title>
        <authorList>
            <person name="Fukuda S."/>
            <person name="Tashiro H."/>
            <person name="Nagano Y."/>
        </authorList>
    </citation>
    <scope>NUCLEOTIDE SEQUENCE</scope>
    <source>
        <strain evidence="1">AM001</strain>
    </source>
</reference>
<dbReference type="AlphaFoldDB" id="A0A9P3AJG9"/>
<gene>
    <name evidence="1" type="ORF">PSE10A_54010</name>
</gene>
<proteinExistence type="predicted"/>
<dbReference type="EMBL" id="BMZW01000054">
    <property type="protein sequence ID" value="GFZ62890.1"/>
    <property type="molecule type" value="Genomic_DNA"/>
</dbReference>